<dbReference type="GO" id="GO:0031177">
    <property type="term" value="F:phosphopantetheine binding"/>
    <property type="evidence" value="ECO:0007669"/>
    <property type="project" value="TreeGrafter"/>
</dbReference>
<dbReference type="AlphaFoldDB" id="A0A9P7I0D8"/>
<dbReference type="Proteomes" id="UP000750502">
    <property type="component" value="Unassembled WGS sequence"/>
</dbReference>
<keyword evidence="4" id="KW-1185">Reference proteome</keyword>
<gene>
    <name evidence="3" type="ORF">H9Q72_006789</name>
</gene>
<comment type="caution">
    <text evidence="3">The sequence shown here is derived from an EMBL/GenBank/DDBJ whole genome shotgun (WGS) entry which is preliminary data.</text>
</comment>
<name>A0A9P7I0D8_9HYPO</name>
<keyword evidence="1" id="KW-0436">Ligase</keyword>
<dbReference type="GO" id="GO:0005737">
    <property type="term" value="C:cytoplasm"/>
    <property type="evidence" value="ECO:0007669"/>
    <property type="project" value="TreeGrafter"/>
</dbReference>
<dbReference type="GO" id="GO:0016874">
    <property type="term" value="F:ligase activity"/>
    <property type="evidence" value="ECO:0007669"/>
    <property type="project" value="UniProtKB-KW"/>
</dbReference>
<proteinExistence type="predicted"/>
<dbReference type="InterPro" id="IPR001242">
    <property type="entry name" value="Condensation_dom"/>
</dbReference>
<feature type="domain" description="Condensation" evidence="2">
    <location>
        <begin position="3"/>
        <end position="97"/>
    </location>
</feature>
<dbReference type="Gene3D" id="3.30.559.30">
    <property type="entry name" value="Nonribosomal peptide synthetase, condensation domain"/>
    <property type="match status" value="1"/>
</dbReference>
<dbReference type="PANTHER" id="PTHR45527:SF16">
    <property type="entry name" value="NONRIBOSOMAL PEPTIDE SYNTHASE ATNA-RELATED"/>
    <property type="match status" value="1"/>
</dbReference>
<evidence type="ECO:0000256" key="1">
    <source>
        <dbReference type="ARBA" id="ARBA00022598"/>
    </source>
</evidence>
<evidence type="ECO:0000313" key="3">
    <source>
        <dbReference type="EMBL" id="KAG5765128.1"/>
    </source>
</evidence>
<accession>A0A9P7I0D8</accession>
<dbReference type="SUPFAM" id="SSF52777">
    <property type="entry name" value="CoA-dependent acyltransferases"/>
    <property type="match status" value="1"/>
</dbReference>
<reference evidence="3" key="1">
    <citation type="journal article" date="2020" name="bioRxiv">
        <title>Historical genomics reveals the evolutionary mechanisms behind multiple outbreaks of the host-specific coffee wilt pathogen Fusarium xylarioides.</title>
        <authorList>
            <person name="Peck D."/>
            <person name="Nowell R.W."/>
            <person name="Flood J."/>
            <person name="Ryan M.J."/>
            <person name="Barraclough T.G."/>
        </authorList>
    </citation>
    <scope>NUCLEOTIDE SEQUENCE</scope>
    <source>
        <strain evidence="3">IMI 127659i</strain>
    </source>
</reference>
<dbReference type="PANTHER" id="PTHR45527">
    <property type="entry name" value="NONRIBOSOMAL PEPTIDE SYNTHETASE"/>
    <property type="match status" value="1"/>
</dbReference>
<dbReference type="GO" id="GO:0044550">
    <property type="term" value="P:secondary metabolite biosynthetic process"/>
    <property type="evidence" value="ECO:0007669"/>
    <property type="project" value="TreeGrafter"/>
</dbReference>
<evidence type="ECO:0000313" key="4">
    <source>
        <dbReference type="Proteomes" id="UP000750502"/>
    </source>
</evidence>
<organism evidence="3 4">
    <name type="scientific">Fusarium xylarioides</name>
    <dbReference type="NCBI Taxonomy" id="221167"/>
    <lineage>
        <taxon>Eukaryota</taxon>
        <taxon>Fungi</taxon>
        <taxon>Dikarya</taxon>
        <taxon>Ascomycota</taxon>
        <taxon>Pezizomycotina</taxon>
        <taxon>Sordariomycetes</taxon>
        <taxon>Hypocreomycetidae</taxon>
        <taxon>Hypocreales</taxon>
        <taxon>Nectriaceae</taxon>
        <taxon>Fusarium</taxon>
        <taxon>Fusarium fujikuroi species complex</taxon>
    </lineage>
</organism>
<sequence>MVAKYSGSNDVVFAVTLSGRNAPVHGITEMLAPTITTVPVRVRINSSTTAHEFLQDVQRQATEMIPFEHTGLQRIAELVPDAAAALDMQHLFVVQPAAESDDASVEFPGLVHRQDMSE</sequence>
<evidence type="ECO:0000259" key="2">
    <source>
        <dbReference type="Pfam" id="PF00668"/>
    </source>
</evidence>
<protein>
    <recommendedName>
        <fullName evidence="2">Condensation domain-containing protein</fullName>
    </recommendedName>
</protein>
<dbReference type="GO" id="GO:0043041">
    <property type="term" value="P:amino acid activation for nonribosomal peptide biosynthetic process"/>
    <property type="evidence" value="ECO:0007669"/>
    <property type="project" value="TreeGrafter"/>
</dbReference>
<dbReference type="EMBL" id="JADFTT010000215">
    <property type="protein sequence ID" value="KAG5765128.1"/>
    <property type="molecule type" value="Genomic_DNA"/>
</dbReference>
<reference evidence="3" key="2">
    <citation type="submission" date="2020-10" db="EMBL/GenBank/DDBJ databases">
        <authorList>
            <person name="Peck L.D."/>
            <person name="Nowell R.W."/>
            <person name="Flood J."/>
            <person name="Ryan M.J."/>
            <person name="Barraclough T.G."/>
        </authorList>
    </citation>
    <scope>NUCLEOTIDE SEQUENCE</scope>
    <source>
        <strain evidence="3">IMI 127659i</strain>
    </source>
</reference>
<dbReference type="OrthoDB" id="5106613at2759"/>
<dbReference type="Pfam" id="PF00668">
    <property type="entry name" value="Condensation"/>
    <property type="match status" value="1"/>
</dbReference>